<dbReference type="AlphaFoldDB" id="A0AAU7AQ54"/>
<dbReference type="GO" id="GO:0030638">
    <property type="term" value="P:polyketide metabolic process"/>
    <property type="evidence" value="ECO:0007669"/>
    <property type="project" value="InterPro"/>
</dbReference>
<dbReference type="SMART" id="SM00849">
    <property type="entry name" value="Lactamase_B"/>
    <property type="match status" value="1"/>
</dbReference>
<organism evidence="2">
    <name type="scientific">Paraconexibacter sp. AEG42_29</name>
    <dbReference type="NCBI Taxonomy" id="2997339"/>
    <lineage>
        <taxon>Bacteria</taxon>
        <taxon>Bacillati</taxon>
        <taxon>Actinomycetota</taxon>
        <taxon>Thermoleophilia</taxon>
        <taxon>Solirubrobacterales</taxon>
        <taxon>Paraconexibacteraceae</taxon>
        <taxon>Paraconexibacter</taxon>
    </lineage>
</organism>
<dbReference type="PANTHER" id="PTHR42951">
    <property type="entry name" value="METALLO-BETA-LACTAMASE DOMAIN-CONTAINING"/>
    <property type="match status" value="1"/>
</dbReference>
<dbReference type="SUPFAM" id="SSF56281">
    <property type="entry name" value="Metallo-hydrolase/oxidoreductase"/>
    <property type="match status" value="1"/>
</dbReference>
<feature type="domain" description="Metallo-beta-lactamase" evidence="1">
    <location>
        <begin position="184"/>
        <end position="377"/>
    </location>
</feature>
<protein>
    <recommendedName>
        <fullName evidence="1">Metallo-beta-lactamase domain-containing protein</fullName>
    </recommendedName>
</protein>
<dbReference type="RefSeq" id="WP_354700270.1">
    <property type="nucleotide sequence ID" value="NZ_CP114014.1"/>
</dbReference>
<dbReference type="InterPro" id="IPR032710">
    <property type="entry name" value="NTF2-like_dom_sf"/>
</dbReference>
<dbReference type="InterPro" id="IPR009959">
    <property type="entry name" value="Cyclase_SnoaL-like"/>
</dbReference>
<dbReference type="SUPFAM" id="SSF54427">
    <property type="entry name" value="NTF2-like"/>
    <property type="match status" value="1"/>
</dbReference>
<evidence type="ECO:0000259" key="1">
    <source>
        <dbReference type="SMART" id="SM00849"/>
    </source>
</evidence>
<dbReference type="InterPro" id="IPR001279">
    <property type="entry name" value="Metallo-B-lactamas"/>
</dbReference>
<name>A0AAU7AQ54_9ACTN</name>
<reference evidence="2" key="1">
    <citation type="submission" date="2022-12" db="EMBL/GenBank/DDBJ databases">
        <title>Paraconexibacter alkalitolerans sp. nov. and Baekduia alba sp. nov., isolated from soil and emended description of the genera Paraconexibacter (Chun et al., 2020) and Baekduia (An et al., 2020).</title>
        <authorList>
            <person name="Vieira S."/>
            <person name="Huber K.J."/>
            <person name="Geppert A."/>
            <person name="Wolf J."/>
            <person name="Neumann-Schaal M."/>
            <person name="Muesken M."/>
            <person name="Overmann J."/>
        </authorList>
    </citation>
    <scope>NUCLEOTIDE SEQUENCE</scope>
    <source>
        <strain evidence="2">AEG42_29</strain>
    </source>
</reference>
<dbReference type="InterPro" id="IPR050855">
    <property type="entry name" value="NDM-1-like"/>
</dbReference>
<dbReference type="Gene3D" id="3.60.15.10">
    <property type="entry name" value="Ribonuclease Z/Hydroxyacylglutathione hydrolase-like"/>
    <property type="match status" value="1"/>
</dbReference>
<evidence type="ECO:0000313" key="2">
    <source>
        <dbReference type="EMBL" id="XAY03717.1"/>
    </source>
</evidence>
<dbReference type="PANTHER" id="PTHR42951:SF17">
    <property type="entry name" value="METALLO-BETA-LACTAMASE DOMAIN-CONTAINING PROTEIN"/>
    <property type="match status" value="1"/>
</dbReference>
<sequence length="396" mass="41278">MAATPAAVAKQYFAAVTARDVEAMVACWHPGGREFVRGQVDTTAPDGVREFFTGLFAAIPDMQFRVVSTTSNKDRAAVRWTAVGTFTGADFGGIAATGARVYLEGIDELTIRDGLIAENNAFSDSMAFARQIGMLPPEGSKADQRVMAAFNVKTRVARAVGGTAQAEPVADGVWLVRGGFPVKTMNVYLVRDGDGVLAFDAGIKAMTKAVASVAADLGGLTRVVLGHGHQDHRGTAPGLKVPVHCHPADVAIAEGDGGMAGFDFTKLNAAGKFAFPLLLQHWDGGPVDIAGTVDEGDDVAGFKVVHLPGHADGLIALYRESDGLALSSDCFYTVDPQTGIKGKPRVPHAAFNVDTEQARASILKLADIGPSSVWPGHADALTGDVAAQLRQAAAAT</sequence>
<dbReference type="Gene3D" id="3.10.450.50">
    <property type="match status" value="1"/>
</dbReference>
<dbReference type="InterPro" id="IPR036866">
    <property type="entry name" value="RibonucZ/Hydroxyglut_hydro"/>
</dbReference>
<gene>
    <name evidence="2" type="ORF">DSM112329_00537</name>
</gene>
<accession>A0AAU7AQ54</accession>
<dbReference type="EMBL" id="CP114014">
    <property type="protein sequence ID" value="XAY03717.1"/>
    <property type="molecule type" value="Genomic_DNA"/>
</dbReference>
<dbReference type="Pfam" id="PF00753">
    <property type="entry name" value="Lactamase_B"/>
    <property type="match status" value="1"/>
</dbReference>
<proteinExistence type="predicted"/>
<dbReference type="KEGG" id="parq:DSM112329_00537"/>
<dbReference type="Pfam" id="PF07366">
    <property type="entry name" value="SnoaL"/>
    <property type="match status" value="1"/>
</dbReference>